<protein>
    <recommendedName>
        <fullName evidence="4">chitinase</fullName>
        <ecNumber evidence="4">3.2.1.14</ecNumber>
    </recommendedName>
</protein>
<proteinExistence type="inferred from homology"/>
<dbReference type="OrthoDB" id="73875at2759"/>
<dbReference type="PROSITE" id="PS51910">
    <property type="entry name" value="GH18_2"/>
    <property type="match status" value="1"/>
</dbReference>
<keyword evidence="12" id="KW-0624">Polysaccharide degradation</keyword>
<evidence type="ECO:0000256" key="1">
    <source>
        <dbReference type="ARBA" id="ARBA00000822"/>
    </source>
</evidence>
<evidence type="ECO:0000259" key="18">
    <source>
        <dbReference type="PROSITE" id="PS51910"/>
    </source>
</evidence>
<name>A0A8K0SQM1_9HYPO</name>
<feature type="domain" description="LysM" evidence="17">
    <location>
        <begin position="347"/>
        <end position="394"/>
    </location>
</feature>
<dbReference type="CDD" id="cd02878">
    <property type="entry name" value="GH18_zymocin_alpha"/>
    <property type="match status" value="1"/>
</dbReference>
<dbReference type="EMBL" id="JAGPNK010000008">
    <property type="protein sequence ID" value="KAH7317180.1"/>
    <property type="molecule type" value="Genomic_DNA"/>
</dbReference>
<evidence type="ECO:0000256" key="10">
    <source>
        <dbReference type="ARBA" id="ARBA00023277"/>
    </source>
</evidence>
<keyword evidence="20" id="KW-1185">Reference proteome</keyword>
<dbReference type="InterPro" id="IPR001579">
    <property type="entry name" value="Glyco_hydro_18_chit_AS"/>
</dbReference>
<feature type="domain" description="GH18" evidence="18">
    <location>
        <begin position="488"/>
        <end position="854"/>
    </location>
</feature>
<comment type="subcellular location">
    <subcellularLocation>
        <location evidence="2">Secreted</location>
    </subcellularLocation>
</comment>
<dbReference type="GO" id="GO:0000272">
    <property type="term" value="P:polysaccharide catabolic process"/>
    <property type="evidence" value="ECO:0007669"/>
    <property type="project" value="UniProtKB-KW"/>
</dbReference>
<dbReference type="InterPro" id="IPR036779">
    <property type="entry name" value="LysM_dom_sf"/>
</dbReference>
<dbReference type="Gene3D" id="3.20.20.80">
    <property type="entry name" value="Glycosidases"/>
    <property type="match status" value="1"/>
</dbReference>
<evidence type="ECO:0000256" key="6">
    <source>
        <dbReference type="ARBA" id="ARBA00022669"/>
    </source>
</evidence>
<evidence type="ECO:0000256" key="4">
    <source>
        <dbReference type="ARBA" id="ARBA00012729"/>
    </source>
</evidence>
<evidence type="ECO:0000256" key="14">
    <source>
        <dbReference type="RuleBase" id="RU000489"/>
    </source>
</evidence>
<dbReference type="PROSITE" id="PS51782">
    <property type="entry name" value="LYSM"/>
    <property type="match status" value="1"/>
</dbReference>
<keyword evidence="10" id="KW-0119">Carbohydrate metabolism</keyword>
<gene>
    <name evidence="19" type="ORF">B0I35DRAFT_504621</name>
</gene>
<dbReference type="CDD" id="cd00118">
    <property type="entry name" value="LysM"/>
    <property type="match status" value="1"/>
</dbReference>
<evidence type="ECO:0000256" key="9">
    <source>
        <dbReference type="ARBA" id="ARBA00023026"/>
    </source>
</evidence>
<feature type="signal peptide" evidence="16">
    <location>
        <begin position="1"/>
        <end position="23"/>
    </location>
</feature>
<dbReference type="PANTHER" id="PTHR47700:SF2">
    <property type="entry name" value="CHITINASE"/>
    <property type="match status" value="1"/>
</dbReference>
<keyword evidence="8" id="KW-0146">Chitin degradation</keyword>
<evidence type="ECO:0000256" key="7">
    <source>
        <dbReference type="ARBA" id="ARBA00022801"/>
    </source>
</evidence>
<evidence type="ECO:0000256" key="3">
    <source>
        <dbReference type="ARBA" id="ARBA00008682"/>
    </source>
</evidence>
<evidence type="ECO:0000256" key="5">
    <source>
        <dbReference type="ARBA" id="ARBA00022525"/>
    </source>
</evidence>
<dbReference type="EC" id="3.2.1.14" evidence="4"/>
<dbReference type="PANTHER" id="PTHR47700">
    <property type="entry name" value="V CHITINASE, PUTATIVE (AFU_ORTHOLOGUE AFUA_6G13720)-RELATED"/>
    <property type="match status" value="1"/>
</dbReference>
<dbReference type="SUPFAM" id="SSF51445">
    <property type="entry name" value="(Trans)glycosidases"/>
    <property type="match status" value="1"/>
</dbReference>
<keyword evidence="11 14" id="KW-0326">Glycosidase</keyword>
<evidence type="ECO:0000313" key="19">
    <source>
        <dbReference type="EMBL" id="KAH7317180.1"/>
    </source>
</evidence>
<evidence type="ECO:0000256" key="12">
    <source>
        <dbReference type="ARBA" id="ARBA00023326"/>
    </source>
</evidence>
<dbReference type="SMART" id="SM00636">
    <property type="entry name" value="Glyco_18"/>
    <property type="match status" value="1"/>
</dbReference>
<organism evidence="19 20">
    <name type="scientific">Stachybotrys elegans</name>
    <dbReference type="NCBI Taxonomy" id="80388"/>
    <lineage>
        <taxon>Eukaryota</taxon>
        <taxon>Fungi</taxon>
        <taxon>Dikarya</taxon>
        <taxon>Ascomycota</taxon>
        <taxon>Pezizomycotina</taxon>
        <taxon>Sordariomycetes</taxon>
        <taxon>Hypocreomycetidae</taxon>
        <taxon>Hypocreales</taxon>
        <taxon>Stachybotryaceae</taxon>
        <taxon>Stachybotrys</taxon>
    </lineage>
</organism>
<dbReference type="Gene3D" id="3.10.50.10">
    <property type="match status" value="1"/>
</dbReference>
<dbReference type="SUPFAM" id="SSF57016">
    <property type="entry name" value="Plant lectins/antimicrobial peptides"/>
    <property type="match status" value="1"/>
</dbReference>
<dbReference type="GO" id="GO:0008061">
    <property type="term" value="F:chitin binding"/>
    <property type="evidence" value="ECO:0007669"/>
    <property type="project" value="UniProtKB-KW"/>
</dbReference>
<dbReference type="GO" id="GO:0006032">
    <property type="term" value="P:chitin catabolic process"/>
    <property type="evidence" value="ECO:0007669"/>
    <property type="project" value="UniProtKB-KW"/>
</dbReference>
<feature type="region of interest" description="Disordered" evidence="15">
    <location>
        <begin position="397"/>
        <end position="425"/>
    </location>
</feature>
<dbReference type="Pfam" id="PF01476">
    <property type="entry name" value="LysM"/>
    <property type="match status" value="2"/>
</dbReference>
<keyword evidence="7 14" id="KW-0378">Hydrolase</keyword>
<reference evidence="19" key="1">
    <citation type="journal article" date="2021" name="Nat. Commun.">
        <title>Genetic determinants of endophytism in the Arabidopsis root mycobiome.</title>
        <authorList>
            <person name="Mesny F."/>
            <person name="Miyauchi S."/>
            <person name="Thiergart T."/>
            <person name="Pickel B."/>
            <person name="Atanasova L."/>
            <person name="Karlsson M."/>
            <person name="Huettel B."/>
            <person name="Barry K.W."/>
            <person name="Haridas S."/>
            <person name="Chen C."/>
            <person name="Bauer D."/>
            <person name="Andreopoulos W."/>
            <person name="Pangilinan J."/>
            <person name="LaButti K."/>
            <person name="Riley R."/>
            <person name="Lipzen A."/>
            <person name="Clum A."/>
            <person name="Drula E."/>
            <person name="Henrissat B."/>
            <person name="Kohler A."/>
            <person name="Grigoriev I.V."/>
            <person name="Martin F.M."/>
            <person name="Hacquard S."/>
        </authorList>
    </citation>
    <scope>NUCLEOTIDE SEQUENCE</scope>
    <source>
        <strain evidence="19">MPI-CAGE-CH-0235</strain>
    </source>
</reference>
<keyword evidence="6" id="KW-0147">Chitin-binding</keyword>
<dbReference type="InterPro" id="IPR018392">
    <property type="entry name" value="LysM"/>
</dbReference>
<keyword evidence="9" id="KW-0843">Virulence</keyword>
<feature type="chain" id="PRO_5035457778" description="chitinase" evidence="16">
    <location>
        <begin position="24"/>
        <end position="1061"/>
    </location>
</feature>
<keyword evidence="16" id="KW-0732">Signal</keyword>
<dbReference type="InterPro" id="IPR011583">
    <property type="entry name" value="Chitinase_II/V-like_cat"/>
</dbReference>
<comment type="caution">
    <text evidence="19">The sequence shown here is derived from an EMBL/GenBank/DDBJ whole genome shotgun (WGS) entry which is preliminary data.</text>
</comment>
<dbReference type="GO" id="GO:0005576">
    <property type="term" value="C:extracellular region"/>
    <property type="evidence" value="ECO:0007669"/>
    <property type="project" value="UniProtKB-SubCell"/>
</dbReference>
<keyword evidence="5" id="KW-0964">Secreted</keyword>
<dbReference type="Pfam" id="PF00704">
    <property type="entry name" value="Glyco_hydro_18"/>
    <property type="match status" value="1"/>
</dbReference>
<evidence type="ECO:0000256" key="16">
    <source>
        <dbReference type="SAM" id="SignalP"/>
    </source>
</evidence>
<dbReference type="Proteomes" id="UP000813444">
    <property type="component" value="Unassembled WGS sequence"/>
</dbReference>
<evidence type="ECO:0000313" key="20">
    <source>
        <dbReference type="Proteomes" id="UP000813444"/>
    </source>
</evidence>
<evidence type="ECO:0000256" key="8">
    <source>
        <dbReference type="ARBA" id="ARBA00023024"/>
    </source>
</evidence>
<dbReference type="PROSITE" id="PS01095">
    <property type="entry name" value="GH18_1"/>
    <property type="match status" value="1"/>
</dbReference>
<dbReference type="AlphaFoldDB" id="A0A8K0SQM1"/>
<feature type="region of interest" description="Disordered" evidence="15">
    <location>
        <begin position="957"/>
        <end position="996"/>
    </location>
</feature>
<dbReference type="SUPFAM" id="SSF54106">
    <property type="entry name" value="LysM domain"/>
    <property type="match status" value="1"/>
</dbReference>
<evidence type="ECO:0000256" key="11">
    <source>
        <dbReference type="ARBA" id="ARBA00023295"/>
    </source>
</evidence>
<dbReference type="InterPro" id="IPR036861">
    <property type="entry name" value="Endochitinase-like_sf"/>
</dbReference>
<evidence type="ECO:0000256" key="13">
    <source>
        <dbReference type="ARBA" id="ARBA00044955"/>
    </source>
</evidence>
<dbReference type="Gene3D" id="3.10.350.10">
    <property type="entry name" value="LysM domain"/>
    <property type="match status" value="1"/>
</dbReference>
<comment type="similarity">
    <text evidence="3">Belongs to the glycosyl hydrolase 18 family. Chitinase class V subfamily.</text>
</comment>
<dbReference type="InterPro" id="IPR053214">
    <property type="entry name" value="LysM12-like"/>
</dbReference>
<dbReference type="InterPro" id="IPR017853">
    <property type="entry name" value="GH"/>
</dbReference>
<evidence type="ECO:0000259" key="17">
    <source>
        <dbReference type="PROSITE" id="PS51782"/>
    </source>
</evidence>
<dbReference type="SMART" id="SM00257">
    <property type="entry name" value="LysM"/>
    <property type="match status" value="2"/>
</dbReference>
<comment type="similarity">
    <text evidence="13">Belongs to the secreted LysM effector family.</text>
</comment>
<evidence type="ECO:0000256" key="15">
    <source>
        <dbReference type="SAM" id="MobiDB-lite"/>
    </source>
</evidence>
<comment type="catalytic activity">
    <reaction evidence="1">
        <text>Random endo-hydrolysis of N-acetyl-beta-D-glucosaminide (1-&gt;4)-beta-linkages in chitin and chitodextrins.</text>
        <dbReference type="EC" id="3.2.1.14"/>
    </reaction>
</comment>
<evidence type="ECO:0000256" key="2">
    <source>
        <dbReference type="ARBA" id="ARBA00004613"/>
    </source>
</evidence>
<dbReference type="SUPFAM" id="SSF54556">
    <property type="entry name" value="Chitinase insertion domain"/>
    <property type="match status" value="1"/>
</dbReference>
<dbReference type="InterPro" id="IPR001223">
    <property type="entry name" value="Glyco_hydro18_cat"/>
</dbReference>
<accession>A0A8K0SQM1</accession>
<dbReference type="GO" id="GO:0008843">
    <property type="term" value="F:endochitinase activity"/>
    <property type="evidence" value="ECO:0007669"/>
    <property type="project" value="UniProtKB-EC"/>
</dbReference>
<dbReference type="InterPro" id="IPR029070">
    <property type="entry name" value="Chitinase_insertion_sf"/>
</dbReference>
<sequence length="1061" mass="115410">MALRWVCRRAPIGLAVFSSAVAAFSNNGIALQSQDLCPRSCLEYPSQADWNNFYSVDELQGCGEPMLLTFATFSPIDDPDIQVKIRGCTVGYAVTPIEDLTTLPVCHDSKAANATAQWITGEPVQLTGNASGNNTAAENIFAALRGIQAFLGLSVNCDENIVYGYSQGVLVGLYAGLDIENRNLAFGFVETVAARLDAPDRRSIVQVCGNERNSNQHLGVAVDPSGDFAWTQQALRSWSEARCVTDVGSETQEGMLAVEIPTVQREPTSLGKLKTRSLLRSPHCNGVSAAYGDTPQSIASTCKTSVEQLRQYNKFAPDWTPTPHQWVCCSPGISKRADEPLPDGTCVSYVVRNQDTCSAIALKNGITEEDIYTCNKEMYGFGGCDLFPGQRICVGPGKPRMPEENPDAECGPTKPGTKAPTGDQKVEDLSPCPLKACCNIWGKCGIDSDFCVPTESKTGNPGTAAPRTNGCVQNCGMELKPGSPPAQFIKVGYYEAWNHERPCLHMTPQQIPSGYTHIHFSFAEITPSFGVSLGRLGDVFEEFKQMRGFKRIVAFGGWALSTEPGTYHLFPNAVKPENRDTFAQACVEFVMTHDLDGVDFDWEYPAQPDIPGIPPGAAEEADNYLEFVKLVKQKMPGGKTVSIAAPASYWYLKQFLIAEMAEHLDYIIYMTYDLHGQWDHGSTWAQPGCLAGNCLRSHVNMTETMTSLAMVTKAGVPHAKIIVGVTSYGRSFKMTDPSCDGPQCTYTGPASGAAKGKCTGTGGYISNGEMNEIIAEGRAKKQWTDETESNYLVYDDGKPTMTDENLGEWVSYMDSANKQARIAKYRSLNFGGSTDWAVDLEGDVGAFNGEVVYLDPKVYDDTPAQCEPPCLFVFPPSALPSPSTISIPAYTTSIVLQGGSTKTITIMPPRLTLSSMSFSNVNVTSGSTVGTIRPSASIDVPRVTTVIDGETRTILLPPWPAITDGPPSNWTRPPVEDDTRPPLTPMPPPNSNTWTLPTTSKPPFTSPLIDWPPFSLRPVPTPVPDEGEDDDNGRHKMSCRLWFFFVRHEKPCPSSRTALMT</sequence>